<protein>
    <submittedName>
        <fullName evidence="6">Gluconolactonase</fullName>
        <ecNumber evidence="6">3.1.1.17</ecNumber>
    </submittedName>
</protein>
<organism evidence="6 7">
    <name type="scientific">Beutenbergia cavernae (strain ATCC BAA-8 / DSM 12333 / CCUG 43141 / JCM 11478 / NBRC 16432 / NCIMB 13614 / HKI 0122)</name>
    <dbReference type="NCBI Taxonomy" id="471853"/>
    <lineage>
        <taxon>Bacteria</taxon>
        <taxon>Bacillati</taxon>
        <taxon>Actinomycetota</taxon>
        <taxon>Actinomycetes</taxon>
        <taxon>Micrococcales</taxon>
        <taxon>Beutenbergiaceae</taxon>
        <taxon>Beutenbergia</taxon>
    </lineage>
</organism>
<dbReference type="Gene3D" id="2.120.10.30">
    <property type="entry name" value="TolB, C-terminal domain"/>
    <property type="match status" value="1"/>
</dbReference>
<dbReference type="SUPFAM" id="SSF63829">
    <property type="entry name" value="Calcium-dependent phosphotriesterase"/>
    <property type="match status" value="1"/>
</dbReference>
<dbReference type="OrthoDB" id="2633250at2"/>
<dbReference type="InterPro" id="IPR011042">
    <property type="entry name" value="6-blade_b-propeller_TolB-like"/>
</dbReference>
<gene>
    <name evidence="6" type="ordered locus">Bcav_0231</name>
</gene>
<evidence type="ECO:0000256" key="2">
    <source>
        <dbReference type="ARBA" id="ARBA00022801"/>
    </source>
</evidence>
<dbReference type="InterPro" id="IPR013658">
    <property type="entry name" value="SGL"/>
</dbReference>
<keyword evidence="2 6" id="KW-0378">Hydrolase</keyword>
<comment type="cofactor">
    <cofactor evidence="4">
        <name>Zn(2+)</name>
        <dbReference type="ChEBI" id="CHEBI:29105"/>
    </cofactor>
    <text evidence="4">Binds 1 divalent metal cation per subunit.</text>
</comment>
<feature type="binding site" evidence="4">
    <location>
        <position position="50"/>
    </location>
    <ligand>
        <name>a divalent metal cation</name>
        <dbReference type="ChEBI" id="CHEBI:60240"/>
    </ligand>
</feature>
<dbReference type="PANTHER" id="PTHR47572">
    <property type="entry name" value="LIPOPROTEIN-RELATED"/>
    <property type="match status" value="1"/>
</dbReference>
<evidence type="ECO:0000313" key="6">
    <source>
        <dbReference type="EMBL" id="ACQ78496.1"/>
    </source>
</evidence>
<keyword evidence="4" id="KW-0862">Zinc</keyword>
<evidence type="ECO:0000313" key="7">
    <source>
        <dbReference type="Proteomes" id="UP000007962"/>
    </source>
</evidence>
<dbReference type="AlphaFoldDB" id="C5BVQ6"/>
<dbReference type="eggNOG" id="COG3386">
    <property type="taxonomic scope" value="Bacteria"/>
</dbReference>
<dbReference type="InterPro" id="IPR005511">
    <property type="entry name" value="SMP-30"/>
</dbReference>
<dbReference type="KEGG" id="bcv:Bcav_0231"/>
<keyword evidence="7" id="KW-1185">Reference proteome</keyword>
<feature type="domain" description="SMP-30/Gluconolactonase/LRE-like region" evidence="5">
    <location>
        <begin position="50"/>
        <end position="310"/>
    </location>
</feature>
<sequence>MTTSPPLEQGVIRSLPLELDPAVGHEAELAALIAPGTSLDLLADGGIWFEGPAWVSETEIVWSDVVGNRLLTWSPDAGAGILLEPSHHQNGHTLDGEGRLLAASHGERAIVRRELDGAWAVVVDRHDGRRFNSPNDLVVAADGAVWFTDPRYGIDKPEEGYGGEVEMDGCHVYRVAPDGHVRVVARAQPGPNGLAFSPAGDVLYLADSEAGHVLAFPVTTASAVARDPRDGEPHLGAPTTFALIAPGAPDGVRVDSDGRLWVSSGSGVQVYVPGTPGGPGERLGTIRVPEPTANLAFGGPGRSVLAITATSGLYRVATTVRGVGS</sequence>
<dbReference type="PANTHER" id="PTHR47572:SF4">
    <property type="entry name" value="LACTONASE DRP35"/>
    <property type="match status" value="1"/>
</dbReference>
<comment type="similarity">
    <text evidence="1">Belongs to the SMP-30/CGR1 family.</text>
</comment>
<proteinExistence type="inferred from homology"/>
<dbReference type="Proteomes" id="UP000007962">
    <property type="component" value="Chromosome"/>
</dbReference>
<dbReference type="EMBL" id="CP001618">
    <property type="protein sequence ID" value="ACQ78496.1"/>
    <property type="molecule type" value="Genomic_DNA"/>
</dbReference>
<evidence type="ECO:0000256" key="4">
    <source>
        <dbReference type="PIRSR" id="PIRSR605511-2"/>
    </source>
</evidence>
<feature type="binding site" evidence="4">
    <location>
        <position position="135"/>
    </location>
    <ligand>
        <name>substrate</name>
    </ligand>
</feature>
<feature type="binding site" evidence="4">
    <location>
        <position position="192"/>
    </location>
    <ligand>
        <name>a divalent metal cation</name>
        <dbReference type="ChEBI" id="CHEBI:60240"/>
    </ligand>
</feature>
<dbReference type="PRINTS" id="PR01790">
    <property type="entry name" value="SMP30FAMILY"/>
</dbReference>
<evidence type="ECO:0000256" key="3">
    <source>
        <dbReference type="PIRSR" id="PIRSR605511-1"/>
    </source>
</evidence>
<accession>C5BVQ6</accession>
<evidence type="ECO:0000259" key="5">
    <source>
        <dbReference type="Pfam" id="PF08450"/>
    </source>
</evidence>
<name>C5BVQ6_BEUC1</name>
<dbReference type="Pfam" id="PF08450">
    <property type="entry name" value="SGL"/>
    <property type="match status" value="1"/>
</dbReference>
<dbReference type="GO" id="GO:0004341">
    <property type="term" value="F:gluconolactonase activity"/>
    <property type="evidence" value="ECO:0007669"/>
    <property type="project" value="UniProtKB-EC"/>
</dbReference>
<dbReference type="EC" id="3.1.1.17" evidence="6"/>
<dbReference type="InterPro" id="IPR051262">
    <property type="entry name" value="SMP-30/CGR1_Lactonase"/>
</dbReference>
<reference evidence="6 7" key="1">
    <citation type="journal article" date="2009" name="Stand. Genomic Sci.">
        <title>Complete genome sequence of Beutenbergia cavernae type strain (HKI 0122).</title>
        <authorList>
            <person name="Land M."/>
            <person name="Pukall R."/>
            <person name="Abt B."/>
            <person name="Goker M."/>
            <person name="Rohde M."/>
            <person name="Glavina Del Rio T."/>
            <person name="Tice H."/>
            <person name="Copeland A."/>
            <person name="Cheng J.F."/>
            <person name="Lucas S."/>
            <person name="Chen F."/>
            <person name="Nolan M."/>
            <person name="Bruce D."/>
            <person name="Goodwin L."/>
            <person name="Pitluck S."/>
            <person name="Ivanova N."/>
            <person name="Mavromatis K."/>
            <person name="Ovchinnikova G."/>
            <person name="Pati A."/>
            <person name="Chen A."/>
            <person name="Palaniappan K."/>
            <person name="Hauser L."/>
            <person name="Chang Y.J."/>
            <person name="Jefferies C.C."/>
            <person name="Saunders E."/>
            <person name="Brettin T."/>
            <person name="Detter J.C."/>
            <person name="Han C."/>
            <person name="Chain P."/>
            <person name="Bristow J."/>
            <person name="Eisen J.A."/>
            <person name="Markowitz V."/>
            <person name="Hugenholtz P."/>
            <person name="Kyrpides N.C."/>
            <person name="Klenk H.P."/>
            <person name="Lapidus A."/>
        </authorList>
    </citation>
    <scope>NUCLEOTIDE SEQUENCE [LARGE SCALE GENOMIC DNA]</scope>
    <source>
        <strain evidence="7">ATCC BAA-8 / DSM 12333 / NBRC 16432</strain>
    </source>
</reference>
<dbReference type="GO" id="GO:0046872">
    <property type="term" value="F:metal ion binding"/>
    <property type="evidence" value="ECO:0007669"/>
    <property type="project" value="UniProtKB-KW"/>
</dbReference>
<dbReference type="STRING" id="471853.Bcav_0231"/>
<evidence type="ECO:0000256" key="1">
    <source>
        <dbReference type="ARBA" id="ARBA00008853"/>
    </source>
</evidence>
<feature type="active site" description="Proton donor/acceptor" evidence="3">
    <location>
        <position position="250"/>
    </location>
</feature>
<dbReference type="RefSeq" id="WP_012725276.1">
    <property type="nucleotide sequence ID" value="NC_012669.1"/>
</dbReference>
<dbReference type="HOGENOM" id="CLU_036110_0_0_11"/>
<keyword evidence="4" id="KW-0479">Metal-binding</keyword>
<feature type="binding site" evidence="4">
    <location>
        <position position="250"/>
    </location>
    <ligand>
        <name>a divalent metal cation</name>
        <dbReference type="ChEBI" id="CHEBI:60240"/>
    </ligand>
</feature>